<dbReference type="AlphaFoldDB" id="A0AAE0Y7C2"/>
<comment type="caution">
    <text evidence="1">The sequence shown here is derived from an EMBL/GenBank/DDBJ whole genome shotgun (WGS) entry which is preliminary data.</text>
</comment>
<protein>
    <submittedName>
        <fullName evidence="1">Uncharacterized protein</fullName>
    </submittedName>
</protein>
<dbReference type="Proteomes" id="UP001283361">
    <property type="component" value="Unassembled WGS sequence"/>
</dbReference>
<proteinExistence type="predicted"/>
<dbReference type="EMBL" id="JAWDGP010006781">
    <property type="protein sequence ID" value="KAK3735565.1"/>
    <property type="molecule type" value="Genomic_DNA"/>
</dbReference>
<evidence type="ECO:0000313" key="1">
    <source>
        <dbReference type="EMBL" id="KAK3735565.1"/>
    </source>
</evidence>
<sequence>MLFTVPNTSRQSGGSTFWYVIHCGQYLQTVWWFHLLVCYSLRPIPPDSLVVPPSGMLFTAPNTSRRSGGSTIWYSKYCAQYLQTVWWFHLLVCYSLCPIPPDSLVVPPSGMLNTVPNTSRQSGGSTFWYVIHCGQYLQTVWWFHLLVCYSLRPIPPDGLVVPPSGMLFTAANTSCNQCYLSQA</sequence>
<name>A0AAE0Y7C2_9GAST</name>
<evidence type="ECO:0000313" key="2">
    <source>
        <dbReference type="Proteomes" id="UP001283361"/>
    </source>
</evidence>
<reference evidence="1" key="1">
    <citation type="journal article" date="2023" name="G3 (Bethesda)">
        <title>A reference genome for the long-term kleptoplast-retaining sea slug Elysia crispata morphotype clarki.</title>
        <authorList>
            <person name="Eastman K.E."/>
            <person name="Pendleton A.L."/>
            <person name="Shaikh M.A."/>
            <person name="Suttiyut T."/>
            <person name="Ogas R."/>
            <person name="Tomko P."/>
            <person name="Gavelis G."/>
            <person name="Widhalm J.R."/>
            <person name="Wisecaver J.H."/>
        </authorList>
    </citation>
    <scope>NUCLEOTIDE SEQUENCE</scope>
    <source>
        <strain evidence="1">ECLA1</strain>
    </source>
</reference>
<accession>A0AAE0Y7C2</accession>
<gene>
    <name evidence="1" type="ORF">RRG08_054138</name>
</gene>
<keyword evidence="2" id="KW-1185">Reference proteome</keyword>
<organism evidence="1 2">
    <name type="scientific">Elysia crispata</name>
    <name type="common">lettuce slug</name>
    <dbReference type="NCBI Taxonomy" id="231223"/>
    <lineage>
        <taxon>Eukaryota</taxon>
        <taxon>Metazoa</taxon>
        <taxon>Spiralia</taxon>
        <taxon>Lophotrochozoa</taxon>
        <taxon>Mollusca</taxon>
        <taxon>Gastropoda</taxon>
        <taxon>Heterobranchia</taxon>
        <taxon>Euthyneura</taxon>
        <taxon>Panpulmonata</taxon>
        <taxon>Sacoglossa</taxon>
        <taxon>Placobranchoidea</taxon>
        <taxon>Plakobranchidae</taxon>
        <taxon>Elysia</taxon>
    </lineage>
</organism>